<keyword evidence="5" id="KW-1185">Reference proteome</keyword>
<feature type="domain" description="Acyl-ACP thioesterase-like C-terminal" evidence="3">
    <location>
        <begin position="177"/>
        <end position="237"/>
    </location>
</feature>
<evidence type="ECO:0000313" key="5">
    <source>
        <dbReference type="Proteomes" id="UP000076038"/>
    </source>
</evidence>
<feature type="domain" description="Acyl-ACP thioesterase N-terminal hotdog" evidence="2">
    <location>
        <begin position="33"/>
        <end position="151"/>
    </location>
</feature>
<dbReference type="KEGG" id="rhs:A3Q41_00359"/>
<organism evidence="4 5">
    <name type="scientific">Rhodococcoides fascians</name>
    <name type="common">Rhodococcus fascians</name>
    <dbReference type="NCBI Taxonomy" id="1828"/>
    <lineage>
        <taxon>Bacteria</taxon>
        <taxon>Bacillati</taxon>
        <taxon>Actinomycetota</taxon>
        <taxon>Actinomycetes</taxon>
        <taxon>Mycobacteriales</taxon>
        <taxon>Nocardiaceae</taxon>
        <taxon>Rhodococcoides</taxon>
    </lineage>
</organism>
<dbReference type="PANTHER" id="PTHR31793">
    <property type="entry name" value="4-HYDROXYBENZOYL-COA THIOESTERASE FAMILY MEMBER"/>
    <property type="match status" value="1"/>
</dbReference>
<dbReference type="AlphaFoldDB" id="A0A143QES3"/>
<dbReference type="Proteomes" id="UP000076038">
    <property type="component" value="Chromosome"/>
</dbReference>
<dbReference type="InterPro" id="IPR050563">
    <property type="entry name" value="4-hydroxybenzoyl-CoA_TE"/>
</dbReference>
<dbReference type="InterPro" id="IPR029069">
    <property type="entry name" value="HotDog_dom_sf"/>
</dbReference>
<dbReference type="PANTHER" id="PTHR31793:SF24">
    <property type="entry name" value="LONG-CHAIN ACYL-COA THIOESTERASE FADM"/>
    <property type="match status" value="1"/>
</dbReference>
<reference evidence="4 5" key="1">
    <citation type="journal article" date="2016" name="Genome Announc.">
        <title>Complete Genome and Plasmid Sequences for Rhodococcus fascians D188 and Draft Sequences for Rhodococcus Isolates PBTS 1 and PBTS 2.</title>
        <authorList>
            <person name="Stamler R.A."/>
            <person name="Vereecke D."/>
            <person name="Zhang Y."/>
            <person name="Schilkey F."/>
            <person name="Devitt N."/>
            <person name="Randall J.J."/>
        </authorList>
    </citation>
    <scope>NUCLEOTIDE SEQUENCE [LARGE SCALE GENOMIC DNA]</scope>
    <source>
        <strain evidence="4 5">PBTS2</strain>
    </source>
</reference>
<evidence type="ECO:0000256" key="1">
    <source>
        <dbReference type="SAM" id="MobiDB-lite"/>
    </source>
</evidence>
<protein>
    <recommendedName>
        <fullName evidence="6">Acyl-[acyl-carrier-protein] thioesterase</fullName>
    </recommendedName>
</protein>
<name>A0A143QES3_RHOFA</name>
<dbReference type="SUPFAM" id="SSF54637">
    <property type="entry name" value="Thioesterase/thiol ester dehydrase-isomerase"/>
    <property type="match status" value="2"/>
</dbReference>
<sequence>MGPPAYSADVTNARVEPAGFDDELAPEPPPGEGFETSWPVRTGDIDPNNRLRFDGVARYLQDIGTDNLDATPLGKTDPMWIVRRTVIDVFEPIHFPDRVHLRRWCSSMSTRWSNMRVAVTTPKGGRIETEGFWINISKDTGMPTRISDGALEMLAKTTDQHRLRWKAWLTEPVPSQSQSDIEFPLRATDIDPFNHLNNAAYWHAVEELLVDWPHLAAAPHRAVIEYLTPVLANERVTLRHRYEGGALTVWFVVTGASGEPTVRTVAKVAPKA</sequence>
<gene>
    <name evidence="4" type="ORF">A3Q41_00359</name>
</gene>
<dbReference type="Gene3D" id="3.10.129.10">
    <property type="entry name" value="Hotdog Thioesterase"/>
    <property type="match status" value="1"/>
</dbReference>
<dbReference type="GO" id="GO:0047617">
    <property type="term" value="F:fatty acyl-CoA hydrolase activity"/>
    <property type="evidence" value="ECO:0007669"/>
    <property type="project" value="TreeGrafter"/>
</dbReference>
<evidence type="ECO:0000259" key="3">
    <source>
        <dbReference type="Pfam" id="PF20791"/>
    </source>
</evidence>
<dbReference type="Pfam" id="PF20791">
    <property type="entry name" value="Acyl-ACP_TE_C"/>
    <property type="match status" value="1"/>
</dbReference>
<proteinExistence type="predicted"/>
<dbReference type="CDD" id="cd00586">
    <property type="entry name" value="4HBT"/>
    <property type="match status" value="1"/>
</dbReference>
<dbReference type="InterPro" id="IPR049427">
    <property type="entry name" value="Acyl-ACP_TE_C"/>
</dbReference>
<dbReference type="GO" id="GO:0006633">
    <property type="term" value="P:fatty acid biosynthetic process"/>
    <property type="evidence" value="ECO:0007669"/>
    <property type="project" value="InterPro"/>
</dbReference>
<feature type="region of interest" description="Disordered" evidence="1">
    <location>
        <begin position="1"/>
        <end position="41"/>
    </location>
</feature>
<evidence type="ECO:0008006" key="6">
    <source>
        <dbReference type="Google" id="ProtNLM"/>
    </source>
</evidence>
<dbReference type="EMBL" id="CP015220">
    <property type="protein sequence ID" value="AMY21683.1"/>
    <property type="molecule type" value="Genomic_DNA"/>
</dbReference>
<evidence type="ECO:0000313" key="4">
    <source>
        <dbReference type="EMBL" id="AMY21683.1"/>
    </source>
</evidence>
<accession>A0A143QES3</accession>
<reference evidence="5" key="2">
    <citation type="submission" date="2016-04" db="EMBL/GenBank/DDBJ databases">
        <title>Complete Genome and Plasmid Sequences for Rhodococcus fascians D188 and Draft Sequences for Rhodococcus spp. Isolates PBTS 1 and PBTS 2.</title>
        <authorList>
            <person name="Stamer R."/>
            <person name="Vereecke D."/>
            <person name="Zhang Y."/>
            <person name="Schilkey F."/>
            <person name="Devitt N."/>
            <person name="Randall J."/>
        </authorList>
    </citation>
    <scope>NUCLEOTIDE SEQUENCE [LARGE SCALE GENOMIC DNA]</scope>
    <source>
        <strain evidence="5">PBTS2</strain>
    </source>
</reference>
<evidence type="ECO:0000259" key="2">
    <source>
        <dbReference type="Pfam" id="PF01643"/>
    </source>
</evidence>
<dbReference type="InterPro" id="IPR002864">
    <property type="entry name" value="Acyl-ACP_thioesterase_NHD"/>
</dbReference>
<dbReference type="Pfam" id="PF01643">
    <property type="entry name" value="Acyl-ACP_TE"/>
    <property type="match status" value="1"/>
</dbReference>